<reference evidence="1" key="1">
    <citation type="submission" date="2021-01" db="UniProtKB">
        <authorList>
            <consortium name="EnsemblPlants"/>
        </authorList>
    </citation>
    <scope>IDENTIFICATION</scope>
</reference>
<evidence type="ECO:0000313" key="1">
    <source>
        <dbReference type="EnsemblPlants" id="Kaladp0039s0088.1.v1.1.CDS.1"/>
    </source>
</evidence>
<organism evidence="1 2">
    <name type="scientific">Kalanchoe fedtschenkoi</name>
    <name type="common">Lavender scallops</name>
    <name type="synonym">South American air plant</name>
    <dbReference type="NCBI Taxonomy" id="63787"/>
    <lineage>
        <taxon>Eukaryota</taxon>
        <taxon>Viridiplantae</taxon>
        <taxon>Streptophyta</taxon>
        <taxon>Embryophyta</taxon>
        <taxon>Tracheophyta</taxon>
        <taxon>Spermatophyta</taxon>
        <taxon>Magnoliopsida</taxon>
        <taxon>eudicotyledons</taxon>
        <taxon>Gunneridae</taxon>
        <taxon>Pentapetalae</taxon>
        <taxon>Saxifragales</taxon>
        <taxon>Crassulaceae</taxon>
        <taxon>Kalanchoe</taxon>
    </lineage>
</organism>
<proteinExistence type="predicted"/>
<evidence type="ECO:0000313" key="2">
    <source>
        <dbReference type="Proteomes" id="UP000594263"/>
    </source>
</evidence>
<keyword evidence="2" id="KW-1185">Reference proteome</keyword>
<name>A0A7N0TJ53_KALFE</name>
<dbReference type="Gramene" id="Kaladp0039s0088.1.v1.1">
    <property type="protein sequence ID" value="Kaladp0039s0088.1.v1.1.CDS.1"/>
    <property type="gene ID" value="Kaladp0039s0088.v1.1"/>
</dbReference>
<dbReference type="Proteomes" id="UP000594263">
    <property type="component" value="Unplaced"/>
</dbReference>
<accession>A0A7N0TJ53</accession>
<dbReference type="EnsemblPlants" id="Kaladp0039s0088.1.v1.1">
    <property type="protein sequence ID" value="Kaladp0039s0088.1.v1.1.CDS.1"/>
    <property type="gene ID" value="Kaladp0039s0088.v1.1"/>
</dbReference>
<protein>
    <submittedName>
        <fullName evidence="1">Uncharacterized protein</fullName>
    </submittedName>
</protein>
<dbReference type="AlphaFoldDB" id="A0A7N0TJ53"/>
<sequence>MINQSLKLRKYKHEHMHFSTPKCKIITPKCDVFYLGILIHEILTAKLTSLSNGARSVDMWSGSRPAFSGDGRPRRLTLT</sequence>